<organism evidence="2 3">
    <name type="scientific">Eumeta variegata</name>
    <name type="common">Bagworm moth</name>
    <name type="synonym">Eumeta japonica</name>
    <dbReference type="NCBI Taxonomy" id="151549"/>
    <lineage>
        <taxon>Eukaryota</taxon>
        <taxon>Metazoa</taxon>
        <taxon>Ecdysozoa</taxon>
        <taxon>Arthropoda</taxon>
        <taxon>Hexapoda</taxon>
        <taxon>Insecta</taxon>
        <taxon>Pterygota</taxon>
        <taxon>Neoptera</taxon>
        <taxon>Endopterygota</taxon>
        <taxon>Lepidoptera</taxon>
        <taxon>Glossata</taxon>
        <taxon>Ditrysia</taxon>
        <taxon>Tineoidea</taxon>
        <taxon>Psychidae</taxon>
        <taxon>Oiketicinae</taxon>
        <taxon>Eumeta</taxon>
    </lineage>
</organism>
<accession>A0A4C1TYE5</accession>
<proteinExistence type="predicted"/>
<dbReference type="Proteomes" id="UP000299102">
    <property type="component" value="Unassembled WGS sequence"/>
</dbReference>
<feature type="region of interest" description="Disordered" evidence="1">
    <location>
        <begin position="1"/>
        <end position="30"/>
    </location>
</feature>
<reference evidence="2 3" key="1">
    <citation type="journal article" date="2019" name="Commun. Biol.">
        <title>The bagworm genome reveals a unique fibroin gene that provides high tensile strength.</title>
        <authorList>
            <person name="Kono N."/>
            <person name="Nakamura H."/>
            <person name="Ohtoshi R."/>
            <person name="Tomita M."/>
            <person name="Numata K."/>
            <person name="Arakawa K."/>
        </authorList>
    </citation>
    <scope>NUCLEOTIDE SEQUENCE [LARGE SCALE GENOMIC DNA]</scope>
</reference>
<evidence type="ECO:0000313" key="3">
    <source>
        <dbReference type="Proteomes" id="UP000299102"/>
    </source>
</evidence>
<keyword evidence="3" id="KW-1185">Reference proteome</keyword>
<comment type="caution">
    <text evidence="2">The sequence shown here is derived from an EMBL/GenBank/DDBJ whole genome shotgun (WGS) entry which is preliminary data.</text>
</comment>
<evidence type="ECO:0000313" key="2">
    <source>
        <dbReference type="EMBL" id="GBP19081.1"/>
    </source>
</evidence>
<protein>
    <submittedName>
        <fullName evidence="2">Uncharacterized protein</fullName>
    </submittedName>
</protein>
<dbReference type="EMBL" id="BGZK01000104">
    <property type="protein sequence ID" value="GBP19081.1"/>
    <property type="molecule type" value="Genomic_DNA"/>
</dbReference>
<dbReference type="AlphaFoldDB" id="A0A4C1TYE5"/>
<name>A0A4C1TYE5_EUMVA</name>
<sequence length="108" mass="11680">MATAPFTTSLTSTPASDKRNRKINDQNISNKIRGPFEWRRRWARAGAGGRGPTSKGVYSNKACPALSRNTRARTPGVLELPSVPVTIPSRDGSILLPYPSSLKTSISL</sequence>
<gene>
    <name evidence="2" type="ORF">EVAR_83394_1</name>
</gene>
<feature type="compositionally biased region" description="Polar residues" evidence="1">
    <location>
        <begin position="1"/>
        <end position="15"/>
    </location>
</feature>
<evidence type="ECO:0000256" key="1">
    <source>
        <dbReference type="SAM" id="MobiDB-lite"/>
    </source>
</evidence>